<reference evidence="2 3" key="1">
    <citation type="submission" date="2020-08" db="EMBL/GenBank/DDBJ databases">
        <title>Whole genome shotgun sequence of Actinoplanes ianthinogenes NBRC 13996.</title>
        <authorList>
            <person name="Komaki H."/>
            <person name="Tamura T."/>
        </authorList>
    </citation>
    <scope>NUCLEOTIDE SEQUENCE [LARGE SCALE GENOMIC DNA]</scope>
    <source>
        <strain evidence="2 3">NBRC 13996</strain>
    </source>
</reference>
<organism evidence="2 3">
    <name type="scientific">Actinoplanes ianthinogenes</name>
    <dbReference type="NCBI Taxonomy" id="122358"/>
    <lineage>
        <taxon>Bacteria</taxon>
        <taxon>Bacillati</taxon>
        <taxon>Actinomycetota</taxon>
        <taxon>Actinomycetes</taxon>
        <taxon>Micromonosporales</taxon>
        <taxon>Micromonosporaceae</taxon>
        <taxon>Actinoplanes</taxon>
    </lineage>
</organism>
<feature type="transmembrane region" description="Helical" evidence="1">
    <location>
        <begin position="6"/>
        <end position="23"/>
    </location>
</feature>
<proteinExistence type="predicted"/>
<name>A0ABN6C6A4_9ACTN</name>
<dbReference type="RefSeq" id="WP_189335180.1">
    <property type="nucleotide sequence ID" value="NZ_AP023356.1"/>
</dbReference>
<evidence type="ECO:0000256" key="1">
    <source>
        <dbReference type="SAM" id="Phobius"/>
    </source>
</evidence>
<dbReference type="Pfam" id="PF10823">
    <property type="entry name" value="DUF2568"/>
    <property type="match status" value="1"/>
</dbReference>
<gene>
    <name evidence="2" type="ORF">Aiant_12600</name>
</gene>
<protein>
    <recommendedName>
        <fullName evidence="4">DUF2568 domain-containing protein</fullName>
    </recommendedName>
</protein>
<evidence type="ECO:0000313" key="2">
    <source>
        <dbReference type="EMBL" id="BCJ40603.1"/>
    </source>
</evidence>
<keyword evidence="1" id="KW-0812">Transmembrane</keyword>
<feature type="transmembrane region" description="Helical" evidence="1">
    <location>
        <begin position="30"/>
        <end position="50"/>
    </location>
</feature>
<accession>A0ABN6C6A4</accession>
<feature type="transmembrane region" description="Helical" evidence="1">
    <location>
        <begin position="86"/>
        <end position="103"/>
    </location>
</feature>
<dbReference type="EMBL" id="AP023356">
    <property type="protein sequence ID" value="BCJ40603.1"/>
    <property type="molecule type" value="Genomic_DNA"/>
</dbReference>
<keyword evidence="1" id="KW-0472">Membrane</keyword>
<keyword evidence="3" id="KW-1185">Reference proteome</keyword>
<dbReference type="Proteomes" id="UP000676967">
    <property type="component" value="Chromosome"/>
</dbReference>
<evidence type="ECO:0000313" key="3">
    <source>
        <dbReference type="Proteomes" id="UP000676967"/>
    </source>
</evidence>
<sequence length="104" mass="11088">MLIMIAAFGLELAVYAAAGYWGFTCSRRWPVRVLAGVGAPVLFALVWGWFGAPTATYPVQGLGRVALEVLWFGGGAAALWLRGRRTLAVAFVAVYLVTTGAQLL</sequence>
<feature type="transmembrane region" description="Helical" evidence="1">
    <location>
        <begin position="62"/>
        <end position="81"/>
    </location>
</feature>
<keyword evidence="1" id="KW-1133">Transmembrane helix</keyword>
<evidence type="ECO:0008006" key="4">
    <source>
        <dbReference type="Google" id="ProtNLM"/>
    </source>
</evidence>
<dbReference type="InterPro" id="IPR021214">
    <property type="entry name" value="DUF2568"/>
</dbReference>